<dbReference type="AlphaFoldDB" id="A0A167WJF4"/>
<protein>
    <submittedName>
        <fullName evidence="3">GTP-binding protein 2</fullName>
    </submittedName>
</protein>
<feature type="region of interest" description="Disordered" evidence="1">
    <location>
        <begin position="16"/>
        <end position="58"/>
    </location>
</feature>
<feature type="compositionally biased region" description="Polar residues" evidence="1">
    <location>
        <begin position="19"/>
        <end position="31"/>
    </location>
</feature>
<gene>
    <name evidence="3" type="ORF">AAP_04720</name>
</gene>
<feature type="domain" description="Tr-type G" evidence="2">
    <location>
        <begin position="277"/>
        <end position="526"/>
    </location>
</feature>
<dbReference type="InterPro" id="IPR000795">
    <property type="entry name" value="T_Tr_GTP-bd_dom"/>
</dbReference>
<evidence type="ECO:0000259" key="2">
    <source>
        <dbReference type="Pfam" id="PF00009"/>
    </source>
</evidence>
<evidence type="ECO:0000313" key="4">
    <source>
        <dbReference type="Proteomes" id="UP000242877"/>
    </source>
</evidence>
<evidence type="ECO:0000256" key="1">
    <source>
        <dbReference type="SAM" id="MobiDB-lite"/>
    </source>
</evidence>
<dbReference type="PANTHER" id="PTHR43721:SF30">
    <property type="entry name" value="TR-TYPE G DOMAIN-CONTAINING PROTEIN"/>
    <property type="match status" value="1"/>
</dbReference>
<dbReference type="InterPro" id="IPR027417">
    <property type="entry name" value="P-loop_NTPase"/>
</dbReference>
<dbReference type="Gene3D" id="3.40.50.300">
    <property type="entry name" value="P-loop containing nucleotide triphosphate hydrolases"/>
    <property type="match status" value="1"/>
</dbReference>
<proteinExistence type="predicted"/>
<feature type="compositionally biased region" description="Low complexity" evidence="1">
    <location>
        <begin position="32"/>
        <end position="41"/>
    </location>
</feature>
<dbReference type="GO" id="GO:0003924">
    <property type="term" value="F:GTPase activity"/>
    <property type="evidence" value="ECO:0007669"/>
    <property type="project" value="InterPro"/>
</dbReference>
<dbReference type="SUPFAM" id="SSF52540">
    <property type="entry name" value="P-loop containing nucleoside triphosphate hydrolases"/>
    <property type="match status" value="1"/>
</dbReference>
<reference evidence="3 4" key="1">
    <citation type="journal article" date="2016" name="Genome Biol. Evol.">
        <title>Divergent and convergent evolution of fungal pathogenicity.</title>
        <authorList>
            <person name="Shang Y."/>
            <person name="Xiao G."/>
            <person name="Zheng P."/>
            <person name="Cen K."/>
            <person name="Zhan S."/>
            <person name="Wang C."/>
        </authorList>
    </citation>
    <scope>NUCLEOTIDE SEQUENCE [LARGE SCALE GENOMIC DNA]</scope>
    <source>
        <strain evidence="3 4">ARSEF 7405</strain>
    </source>
</reference>
<accession>A0A167WJF4</accession>
<dbReference type="GO" id="GO:0003746">
    <property type="term" value="F:translation elongation factor activity"/>
    <property type="evidence" value="ECO:0007669"/>
    <property type="project" value="TreeGrafter"/>
</dbReference>
<organism evidence="3 4">
    <name type="scientific">Ascosphaera apis ARSEF 7405</name>
    <dbReference type="NCBI Taxonomy" id="392613"/>
    <lineage>
        <taxon>Eukaryota</taxon>
        <taxon>Fungi</taxon>
        <taxon>Dikarya</taxon>
        <taxon>Ascomycota</taxon>
        <taxon>Pezizomycotina</taxon>
        <taxon>Eurotiomycetes</taxon>
        <taxon>Eurotiomycetidae</taxon>
        <taxon>Onygenales</taxon>
        <taxon>Ascosphaeraceae</taxon>
        <taxon>Ascosphaera</taxon>
    </lineage>
</organism>
<dbReference type="InterPro" id="IPR050055">
    <property type="entry name" value="EF-Tu_GTPase"/>
</dbReference>
<keyword evidence="4" id="KW-1185">Reference proteome</keyword>
<sequence length="805" mass="87360">MASIFTFDTEMPRVCSPWDTRSISHQSVTRGSSSSDTADSSPLENADVPRLEPEPQDGPIEYKLHLLLRPRRSFVHLSTEDSYDASMHQHTVAGNGTRRMQSSSTQSRQNRLEHLTTQLLWRLQQSSPFHSSSARNLVVPVLPDTSTKLGVPKTLAPLLPGLEESQGALYEIGVSDDGTCIGLTDSEMSESLTNLTAMAASLGCKVEVLRKVVVGDCRWENVSVDGERSTVSEKLWVVEALVNPEIVGQSGDSRVSAPSQKKRPASLFEAAATAPYLSVALAGPSGAGKSSLLGTLATSMLDNGRGKSRLSLLRHRHEIATGRTSSVAQELIGYRPDQQNDDSDTILNYASDNITSWNDIHTATDVERLAFVSDLPGSSRFLKSTLRGITGWRPEFVFLCVPANSPEKLPSAGGATDLALSLWYLNVLHKLKIPVIIVVTKLDIAAKQSFKQTLSILLSAIKQDRRKPIMLPLEANEEEIDLHKLCAQDKSSLSSTIEAFKNDALGNVPLLLTSSVTGVGIRRLHAFLRLLPVASSPPITKPNLLESLPSQIFDVLDVFEVPAVKVFSSTEESPKRNERSVIICGRVRRGVLSVGQVFHIGPISVDVEADDHTITNDRPYSPKTHCVRQTRWLPVRIMSARNLRLPVESLQDGQIGTIGIEPLDDTYSASRIRKGMVLVERPPPIQGDNKSTSCSAFSASIPVENADDALNSMLAPGANVVVYINNVRAAAKVSDDISHPKSQFVKNSGMVTLSFSFLASSEWVEPGSTVVIMPGNIKSTSLPCNNQKSSALPVFIGTVLDVHPG</sequence>
<dbReference type="Pfam" id="PF00009">
    <property type="entry name" value="GTP_EFTU"/>
    <property type="match status" value="1"/>
</dbReference>
<dbReference type="Proteomes" id="UP000242877">
    <property type="component" value="Unassembled WGS sequence"/>
</dbReference>
<name>A0A167WJF4_9EURO</name>
<comment type="caution">
    <text evidence="3">The sequence shown here is derived from an EMBL/GenBank/DDBJ whole genome shotgun (WGS) entry which is preliminary data.</text>
</comment>
<dbReference type="VEuPathDB" id="FungiDB:AAP_04720"/>
<dbReference type="OrthoDB" id="4205897at2759"/>
<dbReference type="PANTHER" id="PTHR43721">
    <property type="entry name" value="ELONGATION FACTOR TU-RELATED"/>
    <property type="match status" value="1"/>
</dbReference>
<dbReference type="GO" id="GO:0005525">
    <property type="term" value="F:GTP binding"/>
    <property type="evidence" value="ECO:0007669"/>
    <property type="project" value="InterPro"/>
</dbReference>
<evidence type="ECO:0000313" key="3">
    <source>
        <dbReference type="EMBL" id="KZZ88928.1"/>
    </source>
</evidence>
<dbReference type="EMBL" id="AZGZ01000023">
    <property type="protein sequence ID" value="KZZ88928.1"/>
    <property type="molecule type" value="Genomic_DNA"/>
</dbReference>